<sequence>MKVADLFDQVAKQDPTLGPTLNNSRLAVNQEFVDAATVTLTPTDEVAIIPPVSGG</sequence>
<evidence type="ECO:0000256" key="1">
    <source>
        <dbReference type="ARBA" id="ARBA00022741"/>
    </source>
</evidence>
<dbReference type="Gene3D" id="3.10.20.30">
    <property type="match status" value="1"/>
</dbReference>
<keyword evidence="1" id="KW-0547">Nucleotide-binding</keyword>
<dbReference type="PATRIC" id="fig|1423779.3.peg.1907"/>
<dbReference type="PANTHER" id="PTHR33359">
    <property type="entry name" value="MOLYBDOPTERIN SYNTHASE SULFUR CARRIER SUBUNIT"/>
    <property type="match status" value="1"/>
</dbReference>
<dbReference type="InterPro" id="IPR016155">
    <property type="entry name" value="Mopterin_synth/thiamin_S_b"/>
</dbReference>
<protein>
    <recommendedName>
        <fullName evidence="3">Molybdopterin synthase sulfur carrier subunit</fullName>
    </recommendedName>
</protein>
<dbReference type="Pfam" id="PF02597">
    <property type="entry name" value="ThiS"/>
    <property type="match status" value="1"/>
</dbReference>
<evidence type="ECO:0000256" key="2">
    <source>
        <dbReference type="ARBA" id="ARBA00024200"/>
    </source>
</evidence>
<dbReference type="GO" id="GO:0000166">
    <property type="term" value="F:nucleotide binding"/>
    <property type="evidence" value="ECO:0007669"/>
    <property type="project" value="UniProtKB-KW"/>
</dbReference>
<comment type="similarity">
    <text evidence="2">Belongs to the MoaD family.</text>
</comment>
<dbReference type="AlphaFoldDB" id="A0A0R1WDZ2"/>
<dbReference type="InterPro" id="IPR044672">
    <property type="entry name" value="MOCS2A"/>
</dbReference>
<evidence type="ECO:0000256" key="3">
    <source>
        <dbReference type="ARBA" id="ARBA00024247"/>
    </source>
</evidence>
<accession>A0A0R1WDZ2</accession>
<comment type="caution">
    <text evidence="4">The sequence shown here is derived from an EMBL/GenBank/DDBJ whole genome shotgun (WGS) entry which is preliminary data.</text>
</comment>
<dbReference type="InterPro" id="IPR003749">
    <property type="entry name" value="ThiS/MoaD-like"/>
</dbReference>
<reference evidence="4 5" key="1">
    <citation type="journal article" date="2015" name="Genome Announc.">
        <title>Expanding the biotechnology potential of lactobacilli through comparative genomics of 213 strains and associated genera.</title>
        <authorList>
            <person name="Sun Z."/>
            <person name="Harris H.M."/>
            <person name="McCann A."/>
            <person name="Guo C."/>
            <person name="Argimon S."/>
            <person name="Zhang W."/>
            <person name="Yang X."/>
            <person name="Jeffery I.B."/>
            <person name="Cooney J.C."/>
            <person name="Kagawa T.F."/>
            <person name="Liu W."/>
            <person name="Song Y."/>
            <person name="Salvetti E."/>
            <person name="Wrobel A."/>
            <person name="Rasinkangas P."/>
            <person name="Parkhill J."/>
            <person name="Rea M.C."/>
            <person name="O'Sullivan O."/>
            <person name="Ritari J."/>
            <person name="Douillard F.P."/>
            <person name="Paul Ross R."/>
            <person name="Yang R."/>
            <person name="Briner A.E."/>
            <person name="Felis G.E."/>
            <person name="de Vos W.M."/>
            <person name="Barrangou R."/>
            <person name="Klaenhammer T.R."/>
            <person name="Caufield P.W."/>
            <person name="Cui Y."/>
            <person name="Zhang H."/>
            <person name="O'Toole P.W."/>
        </authorList>
    </citation>
    <scope>NUCLEOTIDE SEQUENCE [LARGE SCALE GENOMIC DNA]</scope>
    <source>
        <strain evidence="4 5">DSM 4864</strain>
    </source>
</reference>
<organism evidence="4 5">
    <name type="scientific">Limosilactobacillus oris DSM 4864</name>
    <dbReference type="NCBI Taxonomy" id="1423779"/>
    <lineage>
        <taxon>Bacteria</taxon>
        <taxon>Bacillati</taxon>
        <taxon>Bacillota</taxon>
        <taxon>Bacilli</taxon>
        <taxon>Lactobacillales</taxon>
        <taxon>Lactobacillaceae</taxon>
        <taxon>Limosilactobacillus</taxon>
    </lineage>
</organism>
<dbReference type="Proteomes" id="UP000050973">
    <property type="component" value="Unassembled WGS sequence"/>
</dbReference>
<name>A0A0R1WDZ2_9LACO</name>
<dbReference type="GO" id="GO:1990133">
    <property type="term" value="C:molybdopterin adenylyltransferase complex"/>
    <property type="evidence" value="ECO:0007669"/>
    <property type="project" value="TreeGrafter"/>
</dbReference>
<dbReference type="EMBL" id="AZGE01000008">
    <property type="protein sequence ID" value="KRM15733.1"/>
    <property type="molecule type" value="Genomic_DNA"/>
</dbReference>
<evidence type="ECO:0000313" key="5">
    <source>
        <dbReference type="Proteomes" id="UP000050973"/>
    </source>
</evidence>
<dbReference type="GO" id="GO:0006777">
    <property type="term" value="P:Mo-molybdopterin cofactor biosynthetic process"/>
    <property type="evidence" value="ECO:0007669"/>
    <property type="project" value="InterPro"/>
</dbReference>
<dbReference type="CDD" id="cd00754">
    <property type="entry name" value="Ubl_MoaD"/>
    <property type="match status" value="1"/>
</dbReference>
<dbReference type="SUPFAM" id="SSF54285">
    <property type="entry name" value="MoaD/ThiS"/>
    <property type="match status" value="1"/>
</dbReference>
<proteinExistence type="inferred from homology"/>
<dbReference type="InterPro" id="IPR012675">
    <property type="entry name" value="Beta-grasp_dom_sf"/>
</dbReference>
<dbReference type="PANTHER" id="PTHR33359:SF1">
    <property type="entry name" value="MOLYBDOPTERIN SYNTHASE SULFUR CARRIER SUBUNIT"/>
    <property type="match status" value="1"/>
</dbReference>
<gene>
    <name evidence="4" type="ORF">FC49_GL001840</name>
</gene>
<evidence type="ECO:0000313" key="4">
    <source>
        <dbReference type="EMBL" id="KRM15733.1"/>
    </source>
</evidence>